<dbReference type="Proteomes" id="UP001175353">
    <property type="component" value="Unassembled WGS sequence"/>
</dbReference>
<accession>A0AAN6QZM7</accession>
<gene>
    <name evidence="2" type="ORF">LTR91_002437</name>
</gene>
<evidence type="ECO:0000313" key="3">
    <source>
        <dbReference type="Proteomes" id="UP001175353"/>
    </source>
</evidence>
<dbReference type="AlphaFoldDB" id="A0AAN6QZM7"/>
<protein>
    <submittedName>
        <fullName evidence="2">Uncharacterized protein</fullName>
    </submittedName>
</protein>
<reference evidence="2" key="1">
    <citation type="submission" date="2023-06" db="EMBL/GenBank/DDBJ databases">
        <title>Black Yeasts Isolated from many extreme environments.</title>
        <authorList>
            <person name="Coleine C."/>
            <person name="Stajich J.E."/>
            <person name="Selbmann L."/>
        </authorList>
    </citation>
    <scope>NUCLEOTIDE SEQUENCE</scope>
    <source>
        <strain evidence="2">CCFEE 5200</strain>
    </source>
</reference>
<evidence type="ECO:0000313" key="2">
    <source>
        <dbReference type="EMBL" id="KAK1010602.1"/>
    </source>
</evidence>
<name>A0AAN6QZM7_9PEZI</name>
<feature type="compositionally biased region" description="Polar residues" evidence="1">
    <location>
        <begin position="98"/>
        <end position="110"/>
    </location>
</feature>
<dbReference type="EMBL" id="JAUJLE010000011">
    <property type="protein sequence ID" value="KAK1010602.1"/>
    <property type="molecule type" value="Genomic_DNA"/>
</dbReference>
<proteinExistence type="predicted"/>
<keyword evidence="3" id="KW-1185">Reference proteome</keyword>
<comment type="caution">
    <text evidence="2">The sequence shown here is derived from an EMBL/GenBank/DDBJ whole genome shotgun (WGS) entry which is preliminary data.</text>
</comment>
<organism evidence="2 3">
    <name type="scientific">Friedmanniomyces endolithicus</name>
    <dbReference type="NCBI Taxonomy" id="329885"/>
    <lineage>
        <taxon>Eukaryota</taxon>
        <taxon>Fungi</taxon>
        <taxon>Dikarya</taxon>
        <taxon>Ascomycota</taxon>
        <taxon>Pezizomycotina</taxon>
        <taxon>Dothideomycetes</taxon>
        <taxon>Dothideomycetidae</taxon>
        <taxon>Mycosphaerellales</taxon>
        <taxon>Teratosphaeriaceae</taxon>
        <taxon>Friedmanniomyces</taxon>
    </lineage>
</organism>
<feature type="compositionally biased region" description="Basic and acidic residues" evidence="1">
    <location>
        <begin position="44"/>
        <end position="60"/>
    </location>
</feature>
<feature type="region of interest" description="Disordered" evidence="1">
    <location>
        <begin position="1"/>
        <end position="134"/>
    </location>
</feature>
<evidence type="ECO:0000256" key="1">
    <source>
        <dbReference type="SAM" id="MobiDB-lite"/>
    </source>
</evidence>
<sequence>MSNYDQGAAQDAGYAAGAAEGDYNQAGQDVRQGEQSIENAPADVGRDAEQGVDNGVRDVENVPSDIGGGMKGAANWIGSKVGSVEGDTSRAEGDVSGFDNSMDQSYNQVQQHRDLHHRDAGPEVVQPEKRIAQE</sequence>
<feature type="compositionally biased region" description="Basic and acidic residues" evidence="1">
    <location>
        <begin position="111"/>
        <end position="134"/>
    </location>
</feature>
<feature type="compositionally biased region" description="Low complexity" evidence="1">
    <location>
        <begin position="1"/>
        <end position="23"/>
    </location>
</feature>